<proteinExistence type="predicted"/>
<reference evidence="1 2" key="1">
    <citation type="submission" date="2021-01" db="EMBL/GenBank/DDBJ databases">
        <title>Genomic Encyclopedia of Type Strains, Phase IV (KMG-IV): sequencing the most valuable type-strain genomes for metagenomic binning, comparative biology and taxonomic classification.</title>
        <authorList>
            <person name="Goeker M."/>
        </authorList>
    </citation>
    <scope>NUCLEOTIDE SEQUENCE [LARGE SCALE GENOMIC DNA]</scope>
    <source>
        <strain evidence="1 2">DSM 103394</strain>
    </source>
</reference>
<accession>A0ABS4CUZ0</accession>
<evidence type="ECO:0000313" key="2">
    <source>
        <dbReference type="Proteomes" id="UP000674416"/>
    </source>
</evidence>
<dbReference type="Proteomes" id="UP000674416">
    <property type="component" value="Unassembled WGS sequence"/>
</dbReference>
<evidence type="ECO:0000313" key="1">
    <source>
        <dbReference type="EMBL" id="MBP1081393.1"/>
    </source>
</evidence>
<keyword evidence="2" id="KW-1185">Reference proteome</keyword>
<dbReference type="RefSeq" id="WP_312883794.1">
    <property type="nucleotide sequence ID" value="NZ_JAFDST010000002.1"/>
</dbReference>
<protein>
    <submittedName>
        <fullName evidence="1">Uncharacterized protein</fullName>
    </submittedName>
</protein>
<gene>
    <name evidence="1" type="ORF">JOC74_001886</name>
</gene>
<name>A0ABS4CUZ0_9BACI</name>
<comment type="caution">
    <text evidence="1">The sequence shown here is derived from an EMBL/GenBank/DDBJ whole genome shotgun (WGS) entry which is preliminary data.</text>
</comment>
<dbReference type="EMBL" id="JAFDST010000002">
    <property type="protein sequence ID" value="MBP1081393.1"/>
    <property type="molecule type" value="Genomic_DNA"/>
</dbReference>
<organism evidence="1 2">
    <name type="scientific">Bacillus capparidis</name>
    <dbReference type="NCBI Taxonomy" id="1840411"/>
    <lineage>
        <taxon>Bacteria</taxon>
        <taxon>Bacillati</taxon>
        <taxon>Bacillota</taxon>
        <taxon>Bacilli</taxon>
        <taxon>Bacillales</taxon>
        <taxon>Bacillaceae</taxon>
        <taxon>Bacillus</taxon>
    </lineage>
</organism>
<sequence length="94" mass="11365">MRNINEKIPFERPTDHYDERILSINEQICALLKQRKEISNNNPGFPPLEEISRWAEEYGHYEELLRSIFLTLMDEDEFRPVVEPKDFRKYIPVL</sequence>